<protein>
    <submittedName>
        <fullName evidence="2">Uncharacterized protein</fullName>
    </submittedName>
</protein>
<dbReference type="EMBL" id="QGKY02000089">
    <property type="protein sequence ID" value="KAF2612760.1"/>
    <property type="molecule type" value="Genomic_DNA"/>
</dbReference>
<feature type="region of interest" description="Disordered" evidence="1">
    <location>
        <begin position="323"/>
        <end position="364"/>
    </location>
</feature>
<feature type="compositionally biased region" description="Basic and acidic residues" evidence="1">
    <location>
        <begin position="331"/>
        <end position="346"/>
    </location>
</feature>
<evidence type="ECO:0000313" key="2">
    <source>
        <dbReference type="EMBL" id="KAF2612760.1"/>
    </source>
</evidence>
<proteinExistence type="predicted"/>
<organism evidence="2">
    <name type="scientific">Brassica cretica</name>
    <name type="common">Mustard</name>
    <dbReference type="NCBI Taxonomy" id="69181"/>
    <lineage>
        <taxon>Eukaryota</taxon>
        <taxon>Viridiplantae</taxon>
        <taxon>Streptophyta</taxon>
        <taxon>Embryophyta</taxon>
        <taxon>Tracheophyta</taxon>
        <taxon>Spermatophyta</taxon>
        <taxon>Magnoliopsida</taxon>
        <taxon>eudicotyledons</taxon>
        <taxon>Gunneridae</taxon>
        <taxon>Pentapetalae</taxon>
        <taxon>rosids</taxon>
        <taxon>malvids</taxon>
        <taxon>Brassicales</taxon>
        <taxon>Brassicaceae</taxon>
        <taxon>Brassiceae</taxon>
        <taxon>Brassica</taxon>
    </lineage>
</organism>
<feature type="region of interest" description="Disordered" evidence="1">
    <location>
        <begin position="1"/>
        <end position="23"/>
    </location>
</feature>
<reference evidence="2" key="1">
    <citation type="submission" date="2019-12" db="EMBL/GenBank/DDBJ databases">
        <title>Genome sequencing and annotation of Brassica cretica.</title>
        <authorList>
            <person name="Studholme D.J."/>
            <person name="Sarris P.F."/>
        </authorList>
    </citation>
    <scope>NUCLEOTIDE SEQUENCE</scope>
    <source>
        <strain evidence="2">PFS-102/07</strain>
        <tissue evidence="2">Leaf</tissue>
    </source>
</reference>
<dbReference type="AlphaFoldDB" id="A0A8S9LXU2"/>
<feature type="compositionally biased region" description="Basic residues" evidence="1">
    <location>
        <begin position="352"/>
        <end position="364"/>
    </location>
</feature>
<gene>
    <name evidence="2" type="ORF">F2Q70_00009704</name>
</gene>
<name>A0A8S9LXU2_BRACR</name>
<comment type="caution">
    <text evidence="2">The sequence shown here is derived from an EMBL/GenBank/DDBJ whole genome shotgun (WGS) entry which is preliminary data.</text>
</comment>
<sequence length="364" mass="39798">MANGTFLTSTPASEAPLSQATHVVSSTEINPHLPSGSEIVHPPLIFSTDISMECQDTSPARCITHSPSQPQQEKTTALKFVQHFIPIINNKSLASSTTHDTDPVKFVPSLGSWAKPLFFKPPATPPEPSTPQGYDPAIVGNQLAADGSLRFPWAARLSPQSRNLYRAATPTYRLDGTPEVSIPSKVLRLGPENKDEYIIGKFHRCSLPPGDLIHVVVNKIWGRSYSEMNPHFPSSAQTDPQPQQENNTTLPNLSNTLLPLVDSQSAPTQTTIMETSPSNIINNVVLKTPVVDPLTTTPQAGAFESPSRFTVLRVIDEVETDPKSSFSLTRGGRETKPPIKYQDMEWKTMQGRGKHGRRGRGSSH</sequence>
<evidence type="ECO:0000256" key="1">
    <source>
        <dbReference type="SAM" id="MobiDB-lite"/>
    </source>
</evidence>
<feature type="region of interest" description="Disordered" evidence="1">
    <location>
        <begin position="231"/>
        <end position="253"/>
    </location>
</feature>
<accession>A0A8S9LXU2</accession>
<feature type="compositionally biased region" description="Polar residues" evidence="1">
    <location>
        <begin position="232"/>
        <end position="245"/>
    </location>
</feature>